<dbReference type="AlphaFoldDB" id="A0A0B1TPB2"/>
<feature type="compositionally biased region" description="Polar residues" evidence="1">
    <location>
        <begin position="76"/>
        <end position="91"/>
    </location>
</feature>
<reference evidence="2 3" key="1">
    <citation type="submission" date="2014-03" db="EMBL/GenBank/DDBJ databases">
        <title>Draft genome of the hookworm Oesophagostomum dentatum.</title>
        <authorList>
            <person name="Mitreva M."/>
        </authorList>
    </citation>
    <scope>NUCLEOTIDE SEQUENCE [LARGE SCALE GENOMIC DNA]</scope>
    <source>
        <strain evidence="2 3">OD-Hann</strain>
    </source>
</reference>
<feature type="compositionally biased region" description="Basic and acidic residues" evidence="1">
    <location>
        <begin position="125"/>
        <end position="140"/>
    </location>
</feature>
<evidence type="ECO:0000313" key="2">
    <source>
        <dbReference type="EMBL" id="KHJ97220.1"/>
    </source>
</evidence>
<feature type="compositionally biased region" description="Low complexity" evidence="1">
    <location>
        <begin position="55"/>
        <end position="64"/>
    </location>
</feature>
<keyword evidence="3" id="KW-1185">Reference proteome</keyword>
<proteinExistence type="predicted"/>
<dbReference type="Proteomes" id="UP000053660">
    <property type="component" value="Unassembled WGS sequence"/>
</dbReference>
<evidence type="ECO:0000313" key="3">
    <source>
        <dbReference type="Proteomes" id="UP000053660"/>
    </source>
</evidence>
<dbReference type="EMBL" id="KN549494">
    <property type="protein sequence ID" value="KHJ97220.1"/>
    <property type="molecule type" value="Genomic_DNA"/>
</dbReference>
<gene>
    <name evidence="2" type="ORF">OESDEN_02801</name>
</gene>
<feature type="compositionally biased region" description="Polar residues" evidence="1">
    <location>
        <begin position="141"/>
        <end position="150"/>
    </location>
</feature>
<feature type="compositionally biased region" description="Polar residues" evidence="1">
    <location>
        <begin position="109"/>
        <end position="120"/>
    </location>
</feature>
<accession>A0A0B1TPB2</accession>
<protein>
    <submittedName>
        <fullName evidence="2">Uncharacterized protein</fullName>
    </submittedName>
</protein>
<feature type="region of interest" description="Disordered" evidence="1">
    <location>
        <begin position="47"/>
        <end position="150"/>
    </location>
</feature>
<name>A0A0B1TPB2_OESDE</name>
<sequence length="218" mass="23590">MYVLLNLKNGSRLTDVVQLLFAHGHTAVSVAERIEDLCPSCERAATNAKSNHTDSPATSSAASSVRESNRPEMKLTASSSQPQPSDATASLQCFGAAPNDEPTPVMFQKQEQPRSVTSLPPNEPAEVKEEPSEFTERKTSISDQVSSSGGGQFSITSALELLGHASTSNMEQGDLELDTNDGGRINKRKARIEKLGLETFQCQVSENLDFSFKERTVD</sequence>
<evidence type="ECO:0000256" key="1">
    <source>
        <dbReference type="SAM" id="MobiDB-lite"/>
    </source>
</evidence>
<organism evidence="2 3">
    <name type="scientific">Oesophagostomum dentatum</name>
    <name type="common">Nodular worm</name>
    <dbReference type="NCBI Taxonomy" id="61180"/>
    <lineage>
        <taxon>Eukaryota</taxon>
        <taxon>Metazoa</taxon>
        <taxon>Ecdysozoa</taxon>
        <taxon>Nematoda</taxon>
        <taxon>Chromadorea</taxon>
        <taxon>Rhabditida</taxon>
        <taxon>Rhabditina</taxon>
        <taxon>Rhabditomorpha</taxon>
        <taxon>Strongyloidea</taxon>
        <taxon>Strongylidae</taxon>
        <taxon>Oesophagostomum</taxon>
    </lineage>
</organism>
<dbReference type="OrthoDB" id="5834219at2759"/>